<organism evidence="4 5">
    <name type="scientific">Microbacterium sorbitolivorans</name>
    <dbReference type="NCBI Taxonomy" id="1867410"/>
    <lineage>
        <taxon>Bacteria</taxon>
        <taxon>Bacillati</taxon>
        <taxon>Actinomycetota</taxon>
        <taxon>Actinomycetes</taxon>
        <taxon>Micrococcales</taxon>
        <taxon>Microbacteriaceae</taxon>
        <taxon>Microbacterium</taxon>
    </lineage>
</organism>
<dbReference type="RefSeq" id="WP_114117265.1">
    <property type="nucleotide sequence ID" value="NZ_BMHU01000001.1"/>
</dbReference>
<proteinExistence type="predicted"/>
<evidence type="ECO:0000259" key="3">
    <source>
        <dbReference type="PROSITE" id="PS51186"/>
    </source>
</evidence>
<evidence type="ECO:0000256" key="1">
    <source>
        <dbReference type="ARBA" id="ARBA00022679"/>
    </source>
</evidence>
<dbReference type="SUPFAM" id="SSF55729">
    <property type="entry name" value="Acyl-CoA N-acyltransferases (Nat)"/>
    <property type="match status" value="1"/>
</dbReference>
<dbReference type="Proteomes" id="UP000253508">
    <property type="component" value="Unassembled WGS sequence"/>
</dbReference>
<keyword evidence="5" id="KW-1185">Reference proteome</keyword>
<dbReference type="InterPro" id="IPR000182">
    <property type="entry name" value="GNAT_dom"/>
</dbReference>
<evidence type="ECO:0000256" key="2">
    <source>
        <dbReference type="ARBA" id="ARBA00023315"/>
    </source>
</evidence>
<dbReference type="EMBL" id="QORO01000001">
    <property type="protein sequence ID" value="RCK62162.1"/>
    <property type="molecule type" value="Genomic_DNA"/>
</dbReference>
<feature type="domain" description="N-acetyltransferase" evidence="3">
    <location>
        <begin position="1"/>
        <end position="141"/>
    </location>
</feature>
<comment type="caution">
    <text evidence="4">The sequence shown here is derived from an EMBL/GenBank/DDBJ whole genome shotgun (WGS) entry which is preliminary data.</text>
</comment>
<dbReference type="Pfam" id="PF00583">
    <property type="entry name" value="Acetyltransf_1"/>
    <property type="match status" value="1"/>
</dbReference>
<dbReference type="PANTHER" id="PTHR43877">
    <property type="entry name" value="AMINOALKYLPHOSPHONATE N-ACETYLTRANSFERASE-RELATED-RELATED"/>
    <property type="match status" value="1"/>
</dbReference>
<keyword evidence="2" id="KW-0012">Acyltransferase</keyword>
<accession>A0A367YAU6</accession>
<dbReference type="OrthoDB" id="572496at2"/>
<dbReference type="GO" id="GO:0016747">
    <property type="term" value="F:acyltransferase activity, transferring groups other than amino-acyl groups"/>
    <property type="evidence" value="ECO:0007669"/>
    <property type="project" value="InterPro"/>
</dbReference>
<dbReference type="AlphaFoldDB" id="A0A367YAU6"/>
<name>A0A367YAU6_9MICO</name>
<dbReference type="InterPro" id="IPR050832">
    <property type="entry name" value="Bact_Acetyltransf"/>
</dbReference>
<reference evidence="4 5" key="1">
    <citation type="submission" date="2018-07" db="EMBL/GenBank/DDBJ databases">
        <title>Microbacterium endoborsara sp. nov., a novel actinobacterium isolated from Borszczowia aralocaspica.</title>
        <authorList>
            <person name="An D."/>
        </authorList>
    </citation>
    <scope>NUCLEOTIDE SEQUENCE [LARGE SCALE GENOMIC DNA]</scope>
    <source>
        <strain evidence="4 5">C1.15228</strain>
    </source>
</reference>
<dbReference type="PANTHER" id="PTHR43877:SF2">
    <property type="entry name" value="AMINOALKYLPHOSPHONATE N-ACETYLTRANSFERASE-RELATED"/>
    <property type="match status" value="1"/>
</dbReference>
<dbReference type="InterPro" id="IPR016181">
    <property type="entry name" value="Acyl_CoA_acyltransferase"/>
</dbReference>
<keyword evidence="1 4" id="KW-0808">Transferase</keyword>
<dbReference type="Gene3D" id="3.40.630.30">
    <property type="match status" value="1"/>
</dbReference>
<dbReference type="CDD" id="cd04301">
    <property type="entry name" value="NAT_SF"/>
    <property type="match status" value="1"/>
</dbReference>
<evidence type="ECO:0000313" key="4">
    <source>
        <dbReference type="EMBL" id="RCK62162.1"/>
    </source>
</evidence>
<protein>
    <submittedName>
        <fullName evidence="4">GNAT family N-acetyltransferase</fullName>
    </submittedName>
</protein>
<evidence type="ECO:0000313" key="5">
    <source>
        <dbReference type="Proteomes" id="UP000253508"/>
    </source>
</evidence>
<gene>
    <name evidence="4" type="ORF">DTO57_03120</name>
</gene>
<sequence length="157" mass="17056">MPQDFAALEEIERAADALFLERFRPAAWPPPASRAADPGFVVVAAGDELLGFAHVLEIDGLAHLEQVSVLPDHGGRGIGRVLVETAKAEARTRGYDRLTLRTYADVPWNAPFYAKLGFAVEDPATDFHRALVATEERLGLDRYSARVQMGIALGSGE</sequence>
<dbReference type="PROSITE" id="PS51186">
    <property type="entry name" value="GNAT"/>
    <property type="match status" value="1"/>
</dbReference>